<reference evidence="1 2" key="1">
    <citation type="journal article" date="2012" name="Science">
        <title>The Paleozoic origin of enzymatic lignin decomposition reconstructed from 31 fungal genomes.</title>
        <authorList>
            <person name="Floudas D."/>
            <person name="Binder M."/>
            <person name="Riley R."/>
            <person name="Barry K."/>
            <person name="Blanchette R.A."/>
            <person name="Henrissat B."/>
            <person name="Martinez A.T."/>
            <person name="Otillar R."/>
            <person name="Spatafora J.W."/>
            <person name="Yadav J.S."/>
            <person name="Aerts A."/>
            <person name="Benoit I."/>
            <person name="Boyd A."/>
            <person name="Carlson A."/>
            <person name="Copeland A."/>
            <person name="Coutinho P.M."/>
            <person name="de Vries R.P."/>
            <person name="Ferreira P."/>
            <person name="Findley K."/>
            <person name="Foster B."/>
            <person name="Gaskell J."/>
            <person name="Glotzer D."/>
            <person name="Gorecki P."/>
            <person name="Heitman J."/>
            <person name="Hesse C."/>
            <person name="Hori C."/>
            <person name="Igarashi K."/>
            <person name="Jurgens J.A."/>
            <person name="Kallen N."/>
            <person name="Kersten P."/>
            <person name="Kohler A."/>
            <person name="Kuees U."/>
            <person name="Kumar T.K.A."/>
            <person name="Kuo A."/>
            <person name="LaButti K."/>
            <person name="Larrondo L.F."/>
            <person name="Lindquist E."/>
            <person name="Ling A."/>
            <person name="Lombard V."/>
            <person name="Lucas S."/>
            <person name="Lundell T."/>
            <person name="Martin R."/>
            <person name="McLaughlin D.J."/>
            <person name="Morgenstern I."/>
            <person name="Morin E."/>
            <person name="Murat C."/>
            <person name="Nagy L.G."/>
            <person name="Nolan M."/>
            <person name="Ohm R.A."/>
            <person name="Patyshakuliyeva A."/>
            <person name="Rokas A."/>
            <person name="Ruiz-Duenas F.J."/>
            <person name="Sabat G."/>
            <person name="Salamov A."/>
            <person name="Samejima M."/>
            <person name="Schmutz J."/>
            <person name="Slot J.C."/>
            <person name="St John F."/>
            <person name="Stenlid J."/>
            <person name="Sun H."/>
            <person name="Sun S."/>
            <person name="Syed K."/>
            <person name="Tsang A."/>
            <person name="Wiebenga A."/>
            <person name="Young D."/>
            <person name="Pisabarro A."/>
            <person name="Eastwood D.C."/>
            <person name="Martin F."/>
            <person name="Cullen D."/>
            <person name="Grigoriev I.V."/>
            <person name="Hibbett D.S."/>
        </authorList>
    </citation>
    <scope>NUCLEOTIDE SEQUENCE</scope>
    <source>
        <strain evidence="2">FP-58527</strain>
    </source>
</reference>
<sequence length="276" mass="30936">MTELAIMIQYTGTKAKFLQLYKQRARCFRMAFLAHDLCEIRMRKPTLISLVDWERAQLKCVWMKPEDAIQRLFQRFEEVRTDTALLNALDMARIDIVAVHPLPKSLIPGVPDALTMTGKRRALNIEGTSGCRAPPASATETMPMPAADTATVNPVNLEGHAVTLAADRNGAPLAKGGSRHRDFLRFVFADFHQDASAAVVLSPEVDIVIFNPLGPQQSPAAEVSALRHAIRKTYHEYMRHFERNKDIEEDIAHMEGHIKFLSNKKARLLNRAASKA</sequence>
<dbReference type="Proteomes" id="UP000015241">
    <property type="component" value="Unassembled WGS sequence"/>
</dbReference>
<dbReference type="EMBL" id="KE504156">
    <property type="protein sequence ID" value="EPS99511.1"/>
    <property type="molecule type" value="Genomic_DNA"/>
</dbReference>
<dbReference type="InParanoid" id="S8E2X3"/>
<evidence type="ECO:0000313" key="2">
    <source>
        <dbReference type="Proteomes" id="UP000015241"/>
    </source>
</evidence>
<gene>
    <name evidence="1" type="ORF">FOMPIDRAFT_110433</name>
</gene>
<organism evidence="1 2">
    <name type="scientific">Fomitopsis schrenkii</name>
    <name type="common">Brown rot fungus</name>
    <dbReference type="NCBI Taxonomy" id="2126942"/>
    <lineage>
        <taxon>Eukaryota</taxon>
        <taxon>Fungi</taxon>
        <taxon>Dikarya</taxon>
        <taxon>Basidiomycota</taxon>
        <taxon>Agaricomycotina</taxon>
        <taxon>Agaricomycetes</taxon>
        <taxon>Polyporales</taxon>
        <taxon>Fomitopsis</taxon>
    </lineage>
</organism>
<keyword evidence="2" id="KW-1185">Reference proteome</keyword>
<dbReference type="AlphaFoldDB" id="S8E2X3"/>
<protein>
    <submittedName>
        <fullName evidence="1">Uncharacterized protein</fullName>
    </submittedName>
</protein>
<proteinExistence type="predicted"/>
<name>S8E2X3_FOMSC</name>
<dbReference type="HOGENOM" id="CLU_1008440_0_0_1"/>
<evidence type="ECO:0000313" key="1">
    <source>
        <dbReference type="EMBL" id="EPS99511.1"/>
    </source>
</evidence>
<accession>S8E2X3</accession>
<dbReference type="OrthoDB" id="10649859at2759"/>